<dbReference type="OrthoDB" id="543156at2759"/>
<dbReference type="HOGENOM" id="CLU_1750335_0_0_1"/>
<dbReference type="InterPro" id="IPR029062">
    <property type="entry name" value="Class_I_gatase-like"/>
</dbReference>
<dbReference type="Pfam" id="PF01965">
    <property type="entry name" value="DJ-1_PfpI"/>
    <property type="match status" value="1"/>
</dbReference>
<name>S7ZMS9_PENO1</name>
<reference evidence="2 3" key="1">
    <citation type="journal article" date="2013" name="PLoS ONE">
        <title>Genomic and secretomic analyses reveal unique features of the lignocellulolytic enzyme system of Penicillium decumbens.</title>
        <authorList>
            <person name="Liu G."/>
            <person name="Zhang L."/>
            <person name="Wei X."/>
            <person name="Zou G."/>
            <person name="Qin Y."/>
            <person name="Ma L."/>
            <person name="Li J."/>
            <person name="Zheng H."/>
            <person name="Wang S."/>
            <person name="Wang C."/>
            <person name="Xun L."/>
            <person name="Zhao G.-P."/>
            <person name="Zhou Z."/>
            <person name="Qu Y."/>
        </authorList>
    </citation>
    <scope>NUCLEOTIDE SEQUENCE [LARGE SCALE GENOMIC DNA]</scope>
    <source>
        <strain evidence="3">114-2 / CGMCC 5302</strain>
    </source>
</reference>
<dbReference type="AlphaFoldDB" id="S7ZMS9"/>
<dbReference type="Proteomes" id="UP000019376">
    <property type="component" value="Unassembled WGS sequence"/>
</dbReference>
<evidence type="ECO:0000313" key="3">
    <source>
        <dbReference type="Proteomes" id="UP000019376"/>
    </source>
</evidence>
<accession>S7ZMS9</accession>
<gene>
    <name evidence="2" type="ORF">PDE_04941</name>
</gene>
<dbReference type="SUPFAM" id="SSF52317">
    <property type="entry name" value="Class I glutamine amidotransferase-like"/>
    <property type="match status" value="1"/>
</dbReference>
<sequence>MPGEHRILALVFHEFEAVELFDLVNVHNLPSPQGIEFSIKNGIGIMPTMTLTEALKDTKPFNTLFIPGGLSIMHLLKDPMLVDKISILVDRAPRVFTVGAGSLMLAATGRLDDYAATCDRQLFDEAIKRCKSHALVSFLSFNLGADIEN</sequence>
<dbReference type="EMBL" id="KB644412">
    <property type="protein sequence ID" value="EPS29991.1"/>
    <property type="molecule type" value="Genomic_DNA"/>
</dbReference>
<dbReference type="InterPro" id="IPR052158">
    <property type="entry name" value="INH-QAR"/>
</dbReference>
<organism evidence="2 3">
    <name type="scientific">Penicillium oxalicum (strain 114-2 / CGMCC 5302)</name>
    <name type="common">Penicillium decumbens</name>
    <dbReference type="NCBI Taxonomy" id="933388"/>
    <lineage>
        <taxon>Eukaryota</taxon>
        <taxon>Fungi</taxon>
        <taxon>Dikarya</taxon>
        <taxon>Ascomycota</taxon>
        <taxon>Pezizomycotina</taxon>
        <taxon>Eurotiomycetes</taxon>
        <taxon>Eurotiomycetidae</taxon>
        <taxon>Eurotiales</taxon>
        <taxon>Aspergillaceae</taxon>
        <taxon>Penicillium</taxon>
    </lineage>
</organism>
<protein>
    <recommendedName>
        <fullName evidence="1">DJ-1/PfpI domain-containing protein</fullName>
    </recommendedName>
</protein>
<dbReference type="eggNOG" id="ENOG502S46I">
    <property type="taxonomic scope" value="Eukaryota"/>
</dbReference>
<dbReference type="STRING" id="933388.S7ZMS9"/>
<feature type="domain" description="DJ-1/PfpI" evidence="1">
    <location>
        <begin position="6"/>
        <end position="126"/>
    </location>
</feature>
<evidence type="ECO:0000313" key="2">
    <source>
        <dbReference type="EMBL" id="EPS29991.1"/>
    </source>
</evidence>
<dbReference type="PANTHER" id="PTHR43130:SF15">
    <property type="entry name" value="THIJ_PFPI FAMILY PROTEIN (AFU_ORTHOLOGUE AFUA_5G14240)"/>
    <property type="match status" value="1"/>
</dbReference>
<dbReference type="Gene3D" id="3.40.50.880">
    <property type="match status" value="1"/>
</dbReference>
<dbReference type="PhylomeDB" id="S7ZMS9"/>
<dbReference type="PANTHER" id="PTHR43130">
    <property type="entry name" value="ARAC-FAMILY TRANSCRIPTIONAL REGULATOR"/>
    <property type="match status" value="1"/>
</dbReference>
<dbReference type="InterPro" id="IPR002818">
    <property type="entry name" value="DJ-1/PfpI"/>
</dbReference>
<proteinExistence type="predicted"/>
<evidence type="ECO:0000259" key="1">
    <source>
        <dbReference type="Pfam" id="PF01965"/>
    </source>
</evidence>
<keyword evidence="3" id="KW-1185">Reference proteome</keyword>